<evidence type="ECO:0000256" key="1">
    <source>
        <dbReference type="SAM" id="MobiDB-lite"/>
    </source>
</evidence>
<organism evidence="2 3">
    <name type="scientific">Aurantiacibacter spongiae</name>
    <dbReference type="NCBI Taxonomy" id="2488860"/>
    <lineage>
        <taxon>Bacteria</taxon>
        <taxon>Pseudomonadati</taxon>
        <taxon>Pseudomonadota</taxon>
        <taxon>Alphaproteobacteria</taxon>
        <taxon>Sphingomonadales</taxon>
        <taxon>Erythrobacteraceae</taxon>
        <taxon>Aurantiacibacter</taxon>
    </lineage>
</organism>
<keyword evidence="3" id="KW-1185">Reference proteome</keyword>
<gene>
    <name evidence="2" type="ORF">EG799_08815</name>
</gene>
<dbReference type="RefSeq" id="WP_098104451.1">
    <property type="nucleotide sequence ID" value="NZ_RPFZ01000001.1"/>
</dbReference>
<name>A0A3N5CSV9_9SPHN</name>
<dbReference type="Proteomes" id="UP000275232">
    <property type="component" value="Unassembled WGS sequence"/>
</dbReference>
<dbReference type="OrthoDB" id="7582564at2"/>
<dbReference type="EMBL" id="RPFZ01000001">
    <property type="protein sequence ID" value="RPF71707.1"/>
    <property type="molecule type" value="Genomic_DNA"/>
</dbReference>
<dbReference type="AlphaFoldDB" id="A0A3N5CSV9"/>
<protein>
    <submittedName>
        <fullName evidence="2">Uncharacterized protein</fullName>
    </submittedName>
</protein>
<reference evidence="2 3" key="1">
    <citation type="submission" date="2018-11" db="EMBL/GenBank/DDBJ databases">
        <title>Erythrobacter spongiae sp. nov., isolated from a marine sponge.</title>
        <authorList>
            <person name="Zhuang L."/>
            <person name="Luo L."/>
        </authorList>
    </citation>
    <scope>NUCLEOTIDE SEQUENCE [LARGE SCALE GENOMIC DNA]</scope>
    <source>
        <strain evidence="2 3">HN-E23</strain>
    </source>
</reference>
<sequence>MSETGKAGALSRWEDEGGALPCGPQEALAADCEKWDIPPLSDAEMIQLRIRVIALENMVLGLLSKASANQLAAIEEIAEFISPRADAKPHPLTLHAATQMEHFVERARRLREAPSPADQSTAR</sequence>
<feature type="region of interest" description="Disordered" evidence="1">
    <location>
        <begin position="1"/>
        <end position="24"/>
    </location>
</feature>
<proteinExistence type="predicted"/>
<evidence type="ECO:0000313" key="3">
    <source>
        <dbReference type="Proteomes" id="UP000275232"/>
    </source>
</evidence>
<accession>A0A3N5CSV9</accession>
<comment type="caution">
    <text evidence="2">The sequence shown here is derived from an EMBL/GenBank/DDBJ whole genome shotgun (WGS) entry which is preliminary data.</text>
</comment>
<evidence type="ECO:0000313" key="2">
    <source>
        <dbReference type="EMBL" id="RPF71707.1"/>
    </source>
</evidence>